<sequence length="183" mass="19667">MIPGKTRVAGIAMAKDPVVCCTWSSLQTVDGTPGPTYSSGPCLQSCAAANQSLVTTDTSIDVARAVHVARTELLSTARVWVSWLPVLITRTHPLHLPTLLTETHLLRQQGAQLIVVAVGPLAGDVTRRLMDAGCNVITVNHSSLLSDMTAALLNLLCTDRFAAHSPDYKHDPLLLRKRAQRQG</sequence>
<name>A0A2T7NW40_POMCA</name>
<evidence type="ECO:0000313" key="1">
    <source>
        <dbReference type="EMBL" id="PVD25372.1"/>
    </source>
</evidence>
<evidence type="ECO:0000313" key="2">
    <source>
        <dbReference type="Proteomes" id="UP000245119"/>
    </source>
</evidence>
<protein>
    <submittedName>
        <fullName evidence="1">Uncharacterized protein</fullName>
    </submittedName>
</protein>
<dbReference type="OrthoDB" id="6058119at2759"/>
<proteinExistence type="predicted"/>
<dbReference type="InterPro" id="IPR036465">
    <property type="entry name" value="vWFA_dom_sf"/>
</dbReference>
<comment type="caution">
    <text evidence="1">The sequence shown here is derived from an EMBL/GenBank/DDBJ whole genome shotgun (WGS) entry which is preliminary data.</text>
</comment>
<reference evidence="1 2" key="1">
    <citation type="submission" date="2018-04" db="EMBL/GenBank/DDBJ databases">
        <title>The genome of golden apple snail Pomacea canaliculata provides insight into stress tolerance and invasive adaptation.</title>
        <authorList>
            <person name="Liu C."/>
            <person name="Liu B."/>
            <person name="Ren Y."/>
            <person name="Zhang Y."/>
            <person name="Wang H."/>
            <person name="Li S."/>
            <person name="Jiang F."/>
            <person name="Yin L."/>
            <person name="Zhang G."/>
            <person name="Qian W."/>
            <person name="Fan W."/>
        </authorList>
    </citation>
    <scope>NUCLEOTIDE SEQUENCE [LARGE SCALE GENOMIC DNA]</scope>
    <source>
        <strain evidence="1">SZHN2017</strain>
        <tissue evidence="1">Muscle</tissue>
    </source>
</reference>
<dbReference type="AlphaFoldDB" id="A0A2T7NW40"/>
<keyword evidence="2" id="KW-1185">Reference proteome</keyword>
<dbReference type="SUPFAM" id="SSF53300">
    <property type="entry name" value="vWA-like"/>
    <property type="match status" value="1"/>
</dbReference>
<organism evidence="1 2">
    <name type="scientific">Pomacea canaliculata</name>
    <name type="common">Golden apple snail</name>
    <dbReference type="NCBI Taxonomy" id="400727"/>
    <lineage>
        <taxon>Eukaryota</taxon>
        <taxon>Metazoa</taxon>
        <taxon>Spiralia</taxon>
        <taxon>Lophotrochozoa</taxon>
        <taxon>Mollusca</taxon>
        <taxon>Gastropoda</taxon>
        <taxon>Caenogastropoda</taxon>
        <taxon>Architaenioglossa</taxon>
        <taxon>Ampullarioidea</taxon>
        <taxon>Ampullariidae</taxon>
        <taxon>Pomacea</taxon>
    </lineage>
</organism>
<gene>
    <name evidence="1" type="ORF">C0Q70_15872</name>
</gene>
<dbReference type="Proteomes" id="UP000245119">
    <property type="component" value="Linkage Group LG9"/>
</dbReference>
<dbReference type="EMBL" id="PZQS01000009">
    <property type="protein sequence ID" value="PVD25372.1"/>
    <property type="molecule type" value="Genomic_DNA"/>
</dbReference>
<accession>A0A2T7NW40</accession>